<dbReference type="SUPFAM" id="SSF53187">
    <property type="entry name" value="Zn-dependent exopeptidases"/>
    <property type="match status" value="1"/>
</dbReference>
<dbReference type="GO" id="GO:0008235">
    <property type="term" value="F:metalloexopeptidase activity"/>
    <property type="evidence" value="ECO:0007669"/>
    <property type="project" value="InterPro"/>
</dbReference>
<dbReference type="RefSeq" id="WP_146784957.1">
    <property type="nucleotide sequence ID" value="NZ_BAABIO010000001.1"/>
</dbReference>
<dbReference type="PANTHER" id="PTHR12147">
    <property type="entry name" value="METALLOPEPTIDASE M28 FAMILY MEMBER"/>
    <property type="match status" value="1"/>
</dbReference>
<evidence type="ECO:0000256" key="3">
    <source>
        <dbReference type="ARBA" id="ARBA00023049"/>
    </source>
</evidence>
<gene>
    <name evidence="6" type="ORF">FSB75_07395</name>
</gene>
<evidence type="ECO:0000256" key="2">
    <source>
        <dbReference type="ARBA" id="ARBA00022525"/>
    </source>
</evidence>
<evidence type="ECO:0000313" key="6">
    <source>
        <dbReference type="EMBL" id="QEC55721.1"/>
    </source>
</evidence>
<keyword evidence="4" id="KW-0732">Signal</keyword>
<organism evidence="6 7">
    <name type="scientific">Flavisolibacter ginsenosidimutans</name>
    <dbReference type="NCBI Taxonomy" id="661481"/>
    <lineage>
        <taxon>Bacteria</taxon>
        <taxon>Pseudomonadati</taxon>
        <taxon>Bacteroidota</taxon>
        <taxon>Chitinophagia</taxon>
        <taxon>Chitinophagales</taxon>
        <taxon>Chitinophagaceae</taxon>
        <taxon>Flavisolibacter</taxon>
    </lineage>
</organism>
<keyword evidence="3" id="KW-0645">Protease</keyword>
<dbReference type="GO" id="GO:0006508">
    <property type="term" value="P:proteolysis"/>
    <property type="evidence" value="ECO:0007669"/>
    <property type="project" value="InterPro"/>
</dbReference>
<protein>
    <submittedName>
        <fullName evidence="6">M20/M25/M40 family metallo-hydrolase</fullName>
    </submittedName>
</protein>
<keyword evidence="7" id="KW-1185">Reference proteome</keyword>
<evidence type="ECO:0000313" key="7">
    <source>
        <dbReference type="Proteomes" id="UP000321204"/>
    </source>
</evidence>
<dbReference type="InterPro" id="IPR003961">
    <property type="entry name" value="FN3_dom"/>
</dbReference>
<comment type="subcellular location">
    <subcellularLocation>
        <location evidence="1">Secreted</location>
    </subcellularLocation>
</comment>
<dbReference type="Pfam" id="PF04389">
    <property type="entry name" value="Peptidase_M28"/>
    <property type="match status" value="1"/>
</dbReference>
<sequence length="449" mass="50046">MQKLLLCALCCGLFLSSKAQTIVQRDPEIEAMVKEVSPDSLRSYITKMVSFGTRSTLSSTKDKARGIGAARTWVLSKFQEFAKASNGRLTAFVDTVTYKPDGRRVDRSINLGNVVATLKGADPADNRIFLISGHLDNMRTNVMDSVGDAPGANDDGSGSAAVIECARIMSKHRFPATVIFVTVSGEEQGLLGATYMANKAKRENWNIEAVLNNDIMGSNNSSETAIIDNTKVRVFSEAFSVQDTGRRALLIRQLGLENDGKARQLARYVKEIGERYVDNLQVVMIYRNDRFLRGGDHTPYVENGYAAVRITEMDENYYHQHQNVRMENGIQYGDLPEFMDFEYLRKNTAMNLSNLANLAKSAGMPDSVKIETRRLTNYSSLSWLAPKTGKPKGYFVLMRETTSAVWQKKIFTTQTEMMLPYSKDNYFFAVQSVSDSGNESLPVVPSVAR</sequence>
<dbReference type="PROSITE" id="PS50853">
    <property type="entry name" value="FN3"/>
    <property type="match status" value="1"/>
</dbReference>
<feature type="signal peptide" evidence="4">
    <location>
        <begin position="1"/>
        <end position="19"/>
    </location>
</feature>
<dbReference type="PANTHER" id="PTHR12147:SF26">
    <property type="entry name" value="PEPTIDASE M28 DOMAIN-CONTAINING PROTEIN"/>
    <property type="match status" value="1"/>
</dbReference>
<dbReference type="SUPFAM" id="SSF49265">
    <property type="entry name" value="Fibronectin type III"/>
    <property type="match status" value="1"/>
</dbReference>
<feature type="domain" description="Fibronectin type-III" evidence="5">
    <location>
        <begin position="364"/>
        <end position="449"/>
    </location>
</feature>
<evidence type="ECO:0000256" key="4">
    <source>
        <dbReference type="SAM" id="SignalP"/>
    </source>
</evidence>
<dbReference type="InterPro" id="IPR007484">
    <property type="entry name" value="Peptidase_M28"/>
</dbReference>
<keyword evidence="2" id="KW-0964">Secreted</keyword>
<dbReference type="Gene3D" id="3.40.630.10">
    <property type="entry name" value="Zn peptidases"/>
    <property type="match status" value="1"/>
</dbReference>
<reference evidence="6 7" key="1">
    <citation type="journal article" date="2015" name="Int. J. Syst. Evol. Microbiol.">
        <title>Flavisolibacter ginsenosidimutans sp. nov., with ginsenoside-converting activity isolated from soil used for cultivating ginseng.</title>
        <authorList>
            <person name="Zhao Y."/>
            <person name="Liu Q."/>
            <person name="Kang M.S."/>
            <person name="Jin F."/>
            <person name="Yu H."/>
            <person name="Im W.T."/>
        </authorList>
    </citation>
    <scope>NUCLEOTIDE SEQUENCE [LARGE SCALE GENOMIC DNA]</scope>
    <source>
        <strain evidence="6 7">Gsoil 636</strain>
    </source>
</reference>
<dbReference type="GO" id="GO:0005576">
    <property type="term" value="C:extracellular region"/>
    <property type="evidence" value="ECO:0007669"/>
    <property type="project" value="UniProtKB-SubCell"/>
</dbReference>
<name>A0A5B8UGD2_9BACT</name>
<dbReference type="KEGG" id="fgg:FSB75_07395"/>
<feature type="chain" id="PRO_5023039302" evidence="4">
    <location>
        <begin position="20"/>
        <end position="449"/>
    </location>
</feature>
<dbReference type="AlphaFoldDB" id="A0A5B8UGD2"/>
<dbReference type="InterPro" id="IPR036116">
    <property type="entry name" value="FN3_sf"/>
</dbReference>
<proteinExistence type="predicted"/>
<accession>A0A5B8UGD2</accession>
<dbReference type="Proteomes" id="UP000321204">
    <property type="component" value="Chromosome"/>
</dbReference>
<dbReference type="EMBL" id="CP042433">
    <property type="protein sequence ID" value="QEC55721.1"/>
    <property type="molecule type" value="Genomic_DNA"/>
</dbReference>
<dbReference type="OrthoDB" id="9787436at2"/>
<dbReference type="InterPro" id="IPR045175">
    <property type="entry name" value="M28_fam"/>
</dbReference>
<keyword evidence="3" id="KW-0482">Metalloprotease</keyword>
<keyword evidence="6" id="KW-0378">Hydrolase</keyword>
<evidence type="ECO:0000256" key="1">
    <source>
        <dbReference type="ARBA" id="ARBA00004613"/>
    </source>
</evidence>
<evidence type="ECO:0000259" key="5">
    <source>
        <dbReference type="PROSITE" id="PS50853"/>
    </source>
</evidence>